<evidence type="ECO:0000256" key="11">
    <source>
        <dbReference type="ARBA" id="ARBA00022801"/>
    </source>
</evidence>
<dbReference type="PANTHER" id="PTHR10907">
    <property type="entry name" value="REGUCALCIN"/>
    <property type="match status" value="1"/>
</dbReference>
<evidence type="ECO:0000256" key="13">
    <source>
        <dbReference type="ARBA" id="ARBA00032464"/>
    </source>
</evidence>
<reference evidence="17 18" key="1">
    <citation type="journal article" date="2021" name="BMC Biol.">
        <title>Horizontally acquired antibacterial genes associated with adaptive radiation of ladybird beetles.</title>
        <authorList>
            <person name="Li H.S."/>
            <person name="Tang X.F."/>
            <person name="Huang Y.H."/>
            <person name="Xu Z.Y."/>
            <person name="Chen M.L."/>
            <person name="Du X.Y."/>
            <person name="Qiu B.Y."/>
            <person name="Chen P.T."/>
            <person name="Zhang W."/>
            <person name="Slipinski A."/>
            <person name="Escalona H.E."/>
            <person name="Waterhouse R.M."/>
            <person name="Zwick A."/>
            <person name="Pang H."/>
        </authorList>
    </citation>
    <scope>NUCLEOTIDE SEQUENCE [LARGE SCALE GENOMIC DNA]</scope>
    <source>
        <strain evidence="17">SYSU2018</strain>
    </source>
</reference>
<evidence type="ECO:0000256" key="7">
    <source>
        <dbReference type="ARBA" id="ARBA00013227"/>
    </source>
</evidence>
<evidence type="ECO:0000256" key="9">
    <source>
        <dbReference type="ARBA" id="ARBA00022490"/>
    </source>
</evidence>
<comment type="cofactor">
    <cofactor evidence="2">
        <name>Ca(2+)</name>
        <dbReference type="ChEBI" id="CHEBI:29108"/>
    </cofactor>
</comment>
<evidence type="ECO:0000256" key="5">
    <source>
        <dbReference type="ARBA" id="ARBA00004496"/>
    </source>
</evidence>
<evidence type="ECO:0000256" key="15">
    <source>
        <dbReference type="PIRSR" id="PIRSR605511-2"/>
    </source>
</evidence>
<dbReference type="PRINTS" id="PR01790">
    <property type="entry name" value="SMP30FAMILY"/>
</dbReference>
<protein>
    <recommendedName>
        <fullName evidence="8">Regucalcin</fullName>
        <ecNumber evidence="7">3.1.1.17</ecNumber>
    </recommendedName>
    <alternativeName>
        <fullName evidence="13">Gluconolactonase</fullName>
    </alternativeName>
</protein>
<keyword evidence="9" id="KW-0963">Cytoplasm</keyword>
<evidence type="ECO:0000256" key="6">
    <source>
        <dbReference type="ARBA" id="ARBA00008853"/>
    </source>
</evidence>
<dbReference type="GO" id="GO:0005737">
    <property type="term" value="C:cytoplasm"/>
    <property type="evidence" value="ECO:0007669"/>
    <property type="project" value="UniProtKB-SubCell"/>
</dbReference>
<evidence type="ECO:0000256" key="10">
    <source>
        <dbReference type="ARBA" id="ARBA00022723"/>
    </source>
</evidence>
<accession>A0ABD2PDL6</accession>
<evidence type="ECO:0000256" key="8">
    <source>
        <dbReference type="ARBA" id="ARBA00016808"/>
    </source>
</evidence>
<keyword evidence="12" id="KW-0106">Calcium</keyword>
<comment type="similarity">
    <text evidence="6">Belongs to the SMP-30/CGR1 family.</text>
</comment>
<sequence length="286" mass="32114">MEPKIERICEDVVFGEGPHWDISRQCLYFVDVVSKTINRYVPATNSVYKAYFDTYPSFIIPVEGEKMKFVLGFEKNISVVMWDGEKYRLNDGKCDASGRLWTGSTVHKLAGVAEKLGSIFSLAKDMAKDHGGEVTCSNGLAWSKDNKVFFHVDSLKKIVERFDFDIATGNITNRTVFFSYDKHNLEGYPDGMVIDEDENLWIASFLGNKIIKINSKEPETLLTTIELPAKQVTSMAWGGKNLDELYVTTGRNAFQGDGLEPPIHGSIYKISGLGTKGYPMVNFRMA</sequence>
<dbReference type="PANTHER" id="PTHR10907:SF66">
    <property type="entry name" value="MIP34848P1-RELATED"/>
    <property type="match status" value="1"/>
</dbReference>
<dbReference type="InterPro" id="IPR011042">
    <property type="entry name" value="6-blade_b-propeller_TolB-like"/>
</dbReference>
<feature type="binding site" evidence="15">
    <location>
        <position position="190"/>
    </location>
    <ligand>
        <name>a divalent metal cation</name>
        <dbReference type="ChEBI" id="CHEBI:60240"/>
    </ligand>
</feature>
<proteinExistence type="inferred from homology"/>
<comment type="catalytic activity">
    <reaction evidence="1">
        <text>D-glucono-1,5-lactone + H2O = D-gluconate + H(+)</text>
        <dbReference type="Rhea" id="RHEA:10440"/>
        <dbReference type="ChEBI" id="CHEBI:15377"/>
        <dbReference type="ChEBI" id="CHEBI:15378"/>
        <dbReference type="ChEBI" id="CHEBI:16217"/>
        <dbReference type="ChEBI" id="CHEBI:18391"/>
        <dbReference type="EC" id="3.1.1.17"/>
    </reaction>
</comment>
<feature type="binding site" evidence="15">
    <location>
        <position position="88"/>
    </location>
    <ligand>
        <name>substrate</name>
    </ligand>
</feature>
<evidence type="ECO:0000256" key="1">
    <source>
        <dbReference type="ARBA" id="ARBA00001589"/>
    </source>
</evidence>
<comment type="caution">
    <text evidence="17">The sequence shown here is derived from an EMBL/GenBank/DDBJ whole genome shotgun (WGS) entry which is preliminary data.</text>
</comment>
<feature type="binding site" evidence="15">
    <location>
        <position position="138"/>
    </location>
    <ligand>
        <name>a divalent metal cation</name>
        <dbReference type="ChEBI" id="CHEBI:60240"/>
    </ligand>
</feature>
<comment type="cofactor">
    <cofactor evidence="4">
        <name>Mg(2+)</name>
        <dbReference type="ChEBI" id="CHEBI:18420"/>
    </cofactor>
</comment>
<gene>
    <name evidence="17" type="ORF">HHI36_002984</name>
</gene>
<keyword evidence="18" id="KW-1185">Reference proteome</keyword>
<evidence type="ECO:0000256" key="12">
    <source>
        <dbReference type="ARBA" id="ARBA00022837"/>
    </source>
</evidence>
<keyword evidence="11" id="KW-0378">Hydrolase</keyword>
<organism evidence="17 18">
    <name type="scientific">Cryptolaemus montrouzieri</name>
    <dbReference type="NCBI Taxonomy" id="559131"/>
    <lineage>
        <taxon>Eukaryota</taxon>
        <taxon>Metazoa</taxon>
        <taxon>Ecdysozoa</taxon>
        <taxon>Arthropoda</taxon>
        <taxon>Hexapoda</taxon>
        <taxon>Insecta</taxon>
        <taxon>Pterygota</taxon>
        <taxon>Neoptera</taxon>
        <taxon>Endopterygota</taxon>
        <taxon>Coleoptera</taxon>
        <taxon>Polyphaga</taxon>
        <taxon>Cucujiformia</taxon>
        <taxon>Coccinelloidea</taxon>
        <taxon>Coccinellidae</taxon>
        <taxon>Scymninae</taxon>
        <taxon>Scymnini</taxon>
        <taxon>Cryptolaemus</taxon>
    </lineage>
</organism>
<comment type="cofactor">
    <cofactor evidence="3">
        <name>Mn(2+)</name>
        <dbReference type="ChEBI" id="CHEBI:29035"/>
    </cofactor>
</comment>
<feature type="binding site" evidence="15">
    <location>
        <position position="16"/>
    </location>
    <ligand>
        <name>a divalent metal cation</name>
        <dbReference type="ChEBI" id="CHEBI:60240"/>
    </ligand>
</feature>
<evidence type="ECO:0000256" key="3">
    <source>
        <dbReference type="ARBA" id="ARBA00001936"/>
    </source>
</evidence>
<dbReference type="InterPro" id="IPR005511">
    <property type="entry name" value="SMP-30"/>
</dbReference>
<dbReference type="PRINTS" id="PR01791">
    <property type="entry name" value="REGUCALCIN"/>
</dbReference>
<feature type="domain" description="SMP-30/Gluconolactonase/LRE-like region" evidence="16">
    <location>
        <begin position="14"/>
        <end position="250"/>
    </location>
</feature>
<dbReference type="SUPFAM" id="SSF63829">
    <property type="entry name" value="Calcium-dependent phosphotriesterase"/>
    <property type="match status" value="1"/>
</dbReference>
<dbReference type="Proteomes" id="UP001516400">
    <property type="component" value="Unassembled WGS sequence"/>
</dbReference>
<dbReference type="Gene3D" id="2.120.10.30">
    <property type="entry name" value="TolB, C-terminal domain"/>
    <property type="match status" value="1"/>
</dbReference>
<dbReference type="EMBL" id="JABFTP020000185">
    <property type="protein sequence ID" value="KAL3288545.1"/>
    <property type="molecule type" value="Genomic_DNA"/>
</dbReference>
<name>A0ABD2PDL6_9CUCU</name>
<dbReference type="GO" id="GO:0004341">
    <property type="term" value="F:gluconolactonase activity"/>
    <property type="evidence" value="ECO:0007669"/>
    <property type="project" value="UniProtKB-EC"/>
</dbReference>
<evidence type="ECO:0000259" key="16">
    <source>
        <dbReference type="Pfam" id="PF08450"/>
    </source>
</evidence>
<dbReference type="EC" id="3.1.1.17" evidence="7"/>
<evidence type="ECO:0000256" key="14">
    <source>
        <dbReference type="PIRSR" id="PIRSR605511-1"/>
    </source>
</evidence>
<dbReference type="AlphaFoldDB" id="A0ABD2PDL6"/>
<dbReference type="InterPro" id="IPR013658">
    <property type="entry name" value="SGL"/>
</dbReference>
<evidence type="ECO:0000256" key="2">
    <source>
        <dbReference type="ARBA" id="ARBA00001913"/>
    </source>
</evidence>
<feature type="binding site" evidence="15">
    <location>
        <position position="90"/>
    </location>
    <ligand>
        <name>substrate</name>
    </ligand>
</feature>
<feature type="active site" description="Proton donor/acceptor" evidence="14">
    <location>
        <position position="190"/>
    </location>
</feature>
<evidence type="ECO:0000313" key="18">
    <source>
        <dbReference type="Proteomes" id="UP001516400"/>
    </source>
</evidence>
<dbReference type="Pfam" id="PF08450">
    <property type="entry name" value="SGL"/>
    <property type="match status" value="1"/>
</dbReference>
<evidence type="ECO:0000256" key="4">
    <source>
        <dbReference type="ARBA" id="ARBA00001946"/>
    </source>
</evidence>
<comment type="subcellular location">
    <subcellularLocation>
        <location evidence="5">Cytoplasm</location>
    </subcellularLocation>
</comment>
<dbReference type="InterPro" id="IPR008367">
    <property type="entry name" value="Regucalcin"/>
</dbReference>
<keyword evidence="15" id="KW-0862">Zinc</keyword>
<comment type="cofactor">
    <cofactor evidence="15">
        <name>Zn(2+)</name>
        <dbReference type="ChEBI" id="CHEBI:29105"/>
    </cofactor>
    <text evidence="15">Binds 1 divalent metal cation per subunit.</text>
</comment>
<keyword evidence="10 15" id="KW-0479">Metal-binding</keyword>
<evidence type="ECO:0000313" key="17">
    <source>
        <dbReference type="EMBL" id="KAL3288545.1"/>
    </source>
</evidence>
<dbReference type="GO" id="GO:0046872">
    <property type="term" value="F:metal ion binding"/>
    <property type="evidence" value="ECO:0007669"/>
    <property type="project" value="UniProtKB-KW"/>
</dbReference>